<comment type="caution">
    <text evidence="16">The sequence shown here is derived from an EMBL/GenBank/DDBJ whole genome shotgun (WGS) entry which is preliminary data.</text>
</comment>
<dbReference type="AlphaFoldDB" id="A0A4Q7J1R3"/>
<dbReference type="SUPFAM" id="SSF51905">
    <property type="entry name" value="FAD/NAD(P)-binding domain"/>
    <property type="match status" value="2"/>
</dbReference>
<evidence type="ECO:0000256" key="10">
    <source>
        <dbReference type="ARBA" id="ARBA00023033"/>
    </source>
</evidence>
<evidence type="ECO:0000256" key="11">
    <source>
        <dbReference type="ARBA" id="ARBA00029939"/>
    </source>
</evidence>
<keyword evidence="7" id="KW-0274">FAD</keyword>
<keyword evidence="17" id="KW-1185">Reference proteome</keyword>
<gene>
    <name evidence="16" type="ORF">EWH70_23355</name>
</gene>
<evidence type="ECO:0000256" key="8">
    <source>
        <dbReference type="ARBA" id="ARBA00022857"/>
    </source>
</evidence>
<keyword evidence="8" id="KW-0521">NADP</keyword>
<keyword evidence="10 16" id="KW-0503">Monooxygenase</keyword>
<organism evidence="16 17">
    <name type="scientific">Amycolatopsis suaedae</name>
    <dbReference type="NCBI Taxonomy" id="2510978"/>
    <lineage>
        <taxon>Bacteria</taxon>
        <taxon>Bacillati</taxon>
        <taxon>Actinomycetota</taxon>
        <taxon>Actinomycetes</taxon>
        <taxon>Pseudonocardiales</taxon>
        <taxon>Pseudonocardiaceae</taxon>
        <taxon>Amycolatopsis</taxon>
    </lineage>
</organism>
<reference evidence="16 17" key="1">
    <citation type="submission" date="2019-02" db="EMBL/GenBank/DDBJ databases">
        <title>Draft genome sequence of Amycolatopsis sp. 8-3EHSu isolated from roots of Suaeda maritima.</title>
        <authorList>
            <person name="Duangmal K."/>
            <person name="Chantavorakit T."/>
        </authorList>
    </citation>
    <scope>NUCLEOTIDE SEQUENCE [LARGE SCALE GENOMIC DNA]</scope>
    <source>
        <strain evidence="16 17">8-3EHSu</strain>
    </source>
</reference>
<evidence type="ECO:0000313" key="16">
    <source>
        <dbReference type="EMBL" id="RZQ61341.1"/>
    </source>
</evidence>
<dbReference type="InterPro" id="IPR025700">
    <property type="entry name" value="Lys/Orn_oxygenase"/>
</dbReference>
<dbReference type="PANTHER" id="PTHR42802:SF1">
    <property type="entry name" value="L-ORNITHINE N(5)-MONOOXYGENASE"/>
    <property type="match status" value="1"/>
</dbReference>
<dbReference type="RefSeq" id="WP_130477643.1">
    <property type="nucleotide sequence ID" value="NZ_SFCC01000012.1"/>
</dbReference>
<accession>A0A4Q7J1R3</accession>
<dbReference type="Pfam" id="PF13434">
    <property type="entry name" value="Lys_Orn_oxgnase"/>
    <property type="match status" value="1"/>
</dbReference>
<dbReference type="PANTHER" id="PTHR42802">
    <property type="entry name" value="MONOOXYGENASE"/>
    <property type="match status" value="1"/>
</dbReference>
<dbReference type="Gene3D" id="3.50.50.60">
    <property type="entry name" value="FAD/NAD(P)-binding domain"/>
    <property type="match status" value="1"/>
</dbReference>
<evidence type="ECO:0000256" key="12">
    <source>
        <dbReference type="ARBA" id="ARBA00031158"/>
    </source>
</evidence>
<protein>
    <recommendedName>
        <fullName evidence="5">L-lysine N6-monooxygenase MbtG</fullName>
        <ecNumber evidence="4">1.14.13.59</ecNumber>
    </recommendedName>
    <alternativeName>
        <fullName evidence="14">Lysine 6-N-hydroxylase</fullName>
    </alternativeName>
    <alternativeName>
        <fullName evidence="13">Lysine N6-hydroxylase</fullName>
    </alternativeName>
    <alternativeName>
        <fullName evidence="11">Lysine-N-oxygenase</fullName>
    </alternativeName>
    <alternativeName>
        <fullName evidence="12">Mycobactin synthase protein G</fullName>
    </alternativeName>
</protein>
<comment type="cofactor">
    <cofactor evidence="1">
        <name>FAD</name>
        <dbReference type="ChEBI" id="CHEBI:57692"/>
    </cofactor>
</comment>
<dbReference type="Proteomes" id="UP000292003">
    <property type="component" value="Unassembled WGS sequence"/>
</dbReference>
<name>A0A4Q7J1R3_9PSEU</name>
<evidence type="ECO:0000256" key="3">
    <source>
        <dbReference type="ARBA" id="ARBA00007588"/>
    </source>
</evidence>
<evidence type="ECO:0000256" key="4">
    <source>
        <dbReference type="ARBA" id="ARBA00013076"/>
    </source>
</evidence>
<proteinExistence type="inferred from homology"/>
<comment type="pathway">
    <text evidence="2">Siderophore biosynthesis.</text>
</comment>
<dbReference type="GO" id="GO:0047091">
    <property type="term" value="F:L-lysine 6-monooxygenase (NADPH) activity"/>
    <property type="evidence" value="ECO:0007669"/>
    <property type="project" value="UniProtKB-EC"/>
</dbReference>
<comment type="similarity">
    <text evidence="3">Belongs to the lysine N(6)-hydroxylase/L-ornithine N(5)-oxygenase family.</text>
</comment>
<evidence type="ECO:0000256" key="1">
    <source>
        <dbReference type="ARBA" id="ARBA00001974"/>
    </source>
</evidence>
<keyword evidence="6" id="KW-0285">Flavoprotein</keyword>
<evidence type="ECO:0000256" key="5">
    <source>
        <dbReference type="ARBA" id="ARBA00016406"/>
    </source>
</evidence>
<dbReference type="EC" id="1.14.13.59" evidence="4"/>
<evidence type="ECO:0000256" key="15">
    <source>
        <dbReference type="ARBA" id="ARBA00048407"/>
    </source>
</evidence>
<evidence type="ECO:0000256" key="13">
    <source>
        <dbReference type="ARBA" id="ARBA00032493"/>
    </source>
</evidence>
<evidence type="ECO:0000256" key="14">
    <source>
        <dbReference type="ARBA" id="ARBA00032738"/>
    </source>
</evidence>
<evidence type="ECO:0000256" key="7">
    <source>
        <dbReference type="ARBA" id="ARBA00022827"/>
    </source>
</evidence>
<dbReference type="OrthoDB" id="7527071at2"/>
<dbReference type="EMBL" id="SFCC01000012">
    <property type="protein sequence ID" value="RZQ61341.1"/>
    <property type="molecule type" value="Genomic_DNA"/>
</dbReference>
<evidence type="ECO:0000256" key="6">
    <source>
        <dbReference type="ARBA" id="ARBA00022630"/>
    </source>
</evidence>
<evidence type="ECO:0000256" key="2">
    <source>
        <dbReference type="ARBA" id="ARBA00004924"/>
    </source>
</evidence>
<keyword evidence="9" id="KW-0560">Oxidoreductase</keyword>
<comment type="catalytic activity">
    <reaction evidence="15">
        <text>L-lysine + NADPH + O2 = N(6)-hydroxy-L-lysine + NADP(+) + H2O</text>
        <dbReference type="Rhea" id="RHEA:23228"/>
        <dbReference type="ChEBI" id="CHEBI:15377"/>
        <dbReference type="ChEBI" id="CHEBI:15379"/>
        <dbReference type="ChEBI" id="CHEBI:32551"/>
        <dbReference type="ChEBI" id="CHEBI:57783"/>
        <dbReference type="ChEBI" id="CHEBI:57820"/>
        <dbReference type="ChEBI" id="CHEBI:58349"/>
        <dbReference type="EC" id="1.14.13.59"/>
    </reaction>
</comment>
<sequence>MSQATLDLAGVGIGPFNLSLAALAAPVEGLTAEFFERRDEFRWHPGLLIEGTTLQVPFLADLVSLVDPTSPLSFLNYLRDRGRLFPFYFAERFHIPRTEYDDYGRWASTRLPSCRFAHEVDEIGWSFPDEAFELTFTGGRRVLARNVVLGVGTAPVIPEALREVVADPDVPAVHSADYLELRDRLIAAPTVTVVGSGQSGAEVFLDLLRARPTTAGLRWVARTPSFAPMEYSKLGLEQFTPDYTDFFFGLSEQTRDWLVPSQWQLYKGIDAETIAAIHDELYRRSIGGGWPKVVMTPGAEVLAARLADGAIALDLHHSQQRATVTVRTDAVVAATGYAETSAHLLDPLAEVLHRDRSGRLTVDRQYRLGLPAEITGSLFVQNAERHTHGVGAPDLGLAAWRSASILNTVCGRTVYDLPDRTAFTTFGLATSSEDE</sequence>
<evidence type="ECO:0000256" key="9">
    <source>
        <dbReference type="ARBA" id="ARBA00023002"/>
    </source>
</evidence>
<evidence type="ECO:0000313" key="17">
    <source>
        <dbReference type="Proteomes" id="UP000292003"/>
    </source>
</evidence>
<dbReference type="InterPro" id="IPR036188">
    <property type="entry name" value="FAD/NAD-bd_sf"/>
</dbReference>